<dbReference type="EMBL" id="JACXAC010000006">
    <property type="protein sequence ID" value="MBD2724224.1"/>
    <property type="molecule type" value="Genomic_DNA"/>
</dbReference>
<name>A0ABR8K1I0_9BACT</name>
<dbReference type="RefSeq" id="WP_190927781.1">
    <property type="nucleotide sequence ID" value="NZ_JACXAC010000006.1"/>
</dbReference>
<dbReference type="SUPFAM" id="SSF52172">
    <property type="entry name" value="CheY-like"/>
    <property type="match status" value="1"/>
</dbReference>
<accession>A0ABR8K1I0</accession>
<dbReference type="InterPro" id="IPR011006">
    <property type="entry name" value="CheY-like_superfamily"/>
</dbReference>
<proteinExistence type="predicted"/>
<reference evidence="4 5" key="1">
    <citation type="submission" date="2020-09" db="EMBL/GenBank/DDBJ databases">
        <authorList>
            <person name="Kim M.K."/>
        </authorList>
    </citation>
    <scope>NUCLEOTIDE SEQUENCE [LARGE SCALE GENOMIC DNA]</scope>
    <source>
        <strain evidence="4 5">BT189</strain>
    </source>
</reference>
<evidence type="ECO:0000259" key="3">
    <source>
        <dbReference type="PROSITE" id="PS50110"/>
    </source>
</evidence>
<protein>
    <submittedName>
        <fullName evidence="4">Response regulator</fullName>
    </submittedName>
</protein>
<dbReference type="PROSITE" id="PS50110">
    <property type="entry name" value="RESPONSE_REGULATORY"/>
    <property type="match status" value="1"/>
</dbReference>
<comment type="caution">
    <text evidence="1">Lacks conserved residue(s) required for the propagation of feature annotation.</text>
</comment>
<evidence type="ECO:0000313" key="5">
    <source>
        <dbReference type="Proteomes" id="UP000606003"/>
    </source>
</evidence>
<dbReference type="SMART" id="SM00448">
    <property type="entry name" value="REC"/>
    <property type="match status" value="1"/>
</dbReference>
<dbReference type="Proteomes" id="UP000606003">
    <property type="component" value="Unassembled WGS sequence"/>
</dbReference>
<feature type="region of interest" description="Disordered" evidence="2">
    <location>
        <begin position="103"/>
        <end position="127"/>
    </location>
</feature>
<dbReference type="Pfam" id="PF00072">
    <property type="entry name" value="Response_reg"/>
    <property type="match status" value="1"/>
</dbReference>
<evidence type="ECO:0000256" key="1">
    <source>
        <dbReference type="PROSITE-ProRule" id="PRU00169"/>
    </source>
</evidence>
<evidence type="ECO:0000256" key="2">
    <source>
        <dbReference type="SAM" id="MobiDB-lite"/>
    </source>
</evidence>
<organism evidence="4 5">
    <name type="scientific">Hymenobacter armeniacus</name>
    <dbReference type="NCBI Taxonomy" id="2771358"/>
    <lineage>
        <taxon>Bacteria</taxon>
        <taxon>Pseudomonadati</taxon>
        <taxon>Bacteroidota</taxon>
        <taxon>Cytophagia</taxon>
        <taxon>Cytophagales</taxon>
        <taxon>Hymenobacteraceae</taxon>
        <taxon>Hymenobacter</taxon>
    </lineage>
</organism>
<keyword evidence="5" id="KW-1185">Reference proteome</keyword>
<dbReference type="Gene3D" id="3.40.50.2300">
    <property type="match status" value="1"/>
</dbReference>
<dbReference type="InterPro" id="IPR001789">
    <property type="entry name" value="Sig_transdc_resp-reg_receiver"/>
</dbReference>
<comment type="caution">
    <text evidence="4">The sequence shown here is derived from an EMBL/GenBank/DDBJ whole genome shotgun (WGS) entry which is preliminary data.</text>
</comment>
<evidence type="ECO:0000313" key="4">
    <source>
        <dbReference type="EMBL" id="MBD2724224.1"/>
    </source>
</evidence>
<sequence>MNPFFLRVLLAADSPEQAAALEHHLHDAGHEVVRIEARGDAALKAARLVHPDLIVLSGTLQGAMDGVALATALEQQVLAPTPIVVVSDPDELPGLLALQAPAWPQHSEASSLPQPDLSPEPTRDAAE</sequence>
<gene>
    <name evidence="4" type="ORF">IC234_19005</name>
</gene>
<feature type="domain" description="Response regulatory" evidence="3">
    <location>
        <begin position="7"/>
        <end position="127"/>
    </location>
</feature>